<name>A0A2P2QYB1_RHIMU</name>
<dbReference type="EMBL" id="GGEC01091522">
    <property type="protein sequence ID" value="MBX72006.1"/>
    <property type="molecule type" value="Transcribed_RNA"/>
</dbReference>
<protein>
    <submittedName>
        <fullName evidence="1">Uncharacterized protein</fullName>
    </submittedName>
</protein>
<proteinExistence type="predicted"/>
<reference evidence="1" key="1">
    <citation type="submission" date="2018-02" db="EMBL/GenBank/DDBJ databases">
        <title>Rhizophora mucronata_Transcriptome.</title>
        <authorList>
            <person name="Meera S.P."/>
            <person name="Sreeshan A."/>
            <person name="Augustine A."/>
        </authorList>
    </citation>
    <scope>NUCLEOTIDE SEQUENCE</scope>
    <source>
        <tissue evidence="1">Leaf</tissue>
    </source>
</reference>
<evidence type="ECO:0000313" key="1">
    <source>
        <dbReference type="EMBL" id="MBX72006.1"/>
    </source>
</evidence>
<organism evidence="1">
    <name type="scientific">Rhizophora mucronata</name>
    <name type="common">Asiatic mangrove</name>
    <dbReference type="NCBI Taxonomy" id="61149"/>
    <lineage>
        <taxon>Eukaryota</taxon>
        <taxon>Viridiplantae</taxon>
        <taxon>Streptophyta</taxon>
        <taxon>Embryophyta</taxon>
        <taxon>Tracheophyta</taxon>
        <taxon>Spermatophyta</taxon>
        <taxon>Magnoliopsida</taxon>
        <taxon>eudicotyledons</taxon>
        <taxon>Gunneridae</taxon>
        <taxon>Pentapetalae</taxon>
        <taxon>rosids</taxon>
        <taxon>fabids</taxon>
        <taxon>Malpighiales</taxon>
        <taxon>Rhizophoraceae</taxon>
        <taxon>Rhizophora</taxon>
    </lineage>
</organism>
<accession>A0A2P2QYB1</accession>
<sequence>MGISMNKSLRKLVYSIFSTHNKRTLKVEVCLLTPIKQLSIPFLHADAKEK</sequence>
<dbReference type="AlphaFoldDB" id="A0A2P2QYB1"/>